<evidence type="ECO:0000313" key="1">
    <source>
        <dbReference type="EMBL" id="OWK97551.1"/>
    </source>
</evidence>
<dbReference type="InterPro" id="IPR029044">
    <property type="entry name" value="Nucleotide-diphossugar_trans"/>
</dbReference>
<dbReference type="Proteomes" id="UP000197587">
    <property type="component" value="Unassembled WGS sequence"/>
</dbReference>
<organism evidence="1 2">
    <name type="scientific">Kaistella haifensis DSM 19056</name>
    <dbReference type="NCBI Taxonomy" id="1450526"/>
    <lineage>
        <taxon>Bacteria</taxon>
        <taxon>Pseudomonadati</taxon>
        <taxon>Bacteroidota</taxon>
        <taxon>Flavobacteriia</taxon>
        <taxon>Flavobacteriales</taxon>
        <taxon>Weeksellaceae</taxon>
        <taxon>Chryseobacterium group</taxon>
        <taxon>Kaistella</taxon>
    </lineage>
</organism>
<dbReference type="AlphaFoldDB" id="A0A246B840"/>
<dbReference type="SUPFAM" id="SSF53448">
    <property type="entry name" value="Nucleotide-diphospho-sugar transferases"/>
    <property type="match status" value="1"/>
</dbReference>
<evidence type="ECO:0000313" key="2">
    <source>
        <dbReference type="Proteomes" id="UP000197587"/>
    </source>
</evidence>
<proteinExistence type="predicted"/>
<gene>
    <name evidence="1" type="ORF">AP75_10490</name>
</gene>
<dbReference type="EMBL" id="JASZ02000025">
    <property type="protein sequence ID" value="OWK97551.1"/>
    <property type="molecule type" value="Genomic_DNA"/>
</dbReference>
<comment type="caution">
    <text evidence="1">The sequence shown here is derived from an EMBL/GenBank/DDBJ whole genome shotgun (WGS) entry which is preliminary data.</text>
</comment>
<protein>
    <submittedName>
        <fullName evidence="1">Uncharacterized protein</fullName>
    </submittedName>
</protein>
<reference evidence="1 2" key="1">
    <citation type="submission" date="2017-05" db="EMBL/GenBank/DDBJ databases">
        <title>Genome of Chryseobacterium haifense.</title>
        <authorList>
            <person name="Newman J.D."/>
        </authorList>
    </citation>
    <scope>NUCLEOTIDE SEQUENCE [LARGE SCALE GENOMIC DNA]</scope>
    <source>
        <strain evidence="1 2">DSM 19056</strain>
    </source>
</reference>
<name>A0A246B840_9FLAO</name>
<keyword evidence="2" id="KW-1185">Reference proteome</keyword>
<accession>A0A246B840</accession>
<sequence>MEVLIKSFNRPYYLDRCLASIYRFCEGFSKIKVLDDGTPENYLKKIQIKYPEVEIVHSSQYQQKNRAIEENLQSGKEIDGFKIPVQMWKKAVENSTSYLIITEDDVWFTKKVNLLNLQQAMISKNTDLLKLGNLGRIPNGKKETCGSENLIYPELKLLTFPKKLSEAFFYNHFKFFSLLYKLKVVDNYTIGKYYDLISILMGMYRKDYWLKLWENIDQKVDEKRQLINASLHYRKNIKNKYLTGLLEEECMKTTFKSSATNSYHKYGHDFDVNRFNYIMNEAWFNNHFDVFENFPKDYSDDYFIKKLTENPHPRAKPEQWKNWATQFKKQYQNLGCIVD</sequence>
<dbReference type="Gene3D" id="3.90.550.10">
    <property type="entry name" value="Spore Coat Polysaccharide Biosynthesis Protein SpsA, Chain A"/>
    <property type="match status" value="1"/>
</dbReference>
<dbReference type="RefSeq" id="WP_031501491.1">
    <property type="nucleotide sequence ID" value="NZ_JASZ02000025.1"/>
</dbReference>